<name>A0ABX0D8X4_9MICC</name>
<evidence type="ECO:0000313" key="2">
    <source>
        <dbReference type="Proteomes" id="UP000479226"/>
    </source>
</evidence>
<dbReference type="PROSITE" id="PS51257">
    <property type="entry name" value="PROKAR_LIPOPROTEIN"/>
    <property type="match status" value="1"/>
</dbReference>
<gene>
    <name evidence="1" type="ORF">G6N77_07640</name>
</gene>
<dbReference type="RefSeq" id="WP_165181441.1">
    <property type="nucleotide sequence ID" value="NZ_JAAKZI010000010.1"/>
</dbReference>
<evidence type="ECO:0008006" key="3">
    <source>
        <dbReference type="Google" id="ProtNLM"/>
    </source>
</evidence>
<dbReference type="Proteomes" id="UP000479226">
    <property type="component" value="Unassembled WGS sequence"/>
</dbReference>
<accession>A0ABX0D8X4</accession>
<keyword evidence="2" id="KW-1185">Reference proteome</keyword>
<evidence type="ECO:0000313" key="1">
    <source>
        <dbReference type="EMBL" id="NGN83332.1"/>
    </source>
</evidence>
<protein>
    <recommendedName>
        <fullName evidence="3">Lipoprotein</fullName>
    </recommendedName>
</protein>
<sequence>MMEATCKPHQFGQGSRTRRAIGLLVIALALLTGCASQKLTPLDVSGVQRLTTAERFTLSPDGSYHGWWDGKPLPGQPTNLVIFSTGKGTVVQRIGAPATLSAKNWAVLRDGTWAGNVMLVLDPAQNRVMESFTVDASGRPTNGETIKTKIGGYIGWWNSTTEDGSDAGLPNETVQISTRTNTVVDGYNRATGSHAINYTVHPDPRWPKKSIIIVDTATNKVLDSFPVDENGMSLNKDMRGFPGYAAGAPPKK</sequence>
<comment type="caution">
    <text evidence="1">The sequence shown here is derived from an EMBL/GenBank/DDBJ whole genome shotgun (WGS) entry which is preliminary data.</text>
</comment>
<reference evidence="1 2" key="1">
    <citation type="submission" date="2020-02" db="EMBL/GenBank/DDBJ databases">
        <title>Genome sequence of the type strain DSM 27180 of Arthrobacter silviterrae.</title>
        <authorList>
            <person name="Gao J."/>
            <person name="Sun J."/>
        </authorList>
    </citation>
    <scope>NUCLEOTIDE SEQUENCE [LARGE SCALE GENOMIC DNA]</scope>
    <source>
        <strain evidence="1 2">DSM 27180</strain>
    </source>
</reference>
<proteinExistence type="predicted"/>
<dbReference type="EMBL" id="JAAKZI010000010">
    <property type="protein sequence ID" value="NGN83332.1"/>
    <property type="molecule type" value="Genomic_DNA"/>
</dbReference>
<organism evidence="1 2">
    <name type="scientific">Arthrobacter silviterrae</name>
    <dbReference type="NCBI Taxonomy" id="2026658"/>
    <lineage>
        <taxon>Bacteria</taxon>
        <taxon>Bacillati</taxon>
        <taxon>Actinomycetota</taxon>
        <taxon>Actinomycetes</taxon>
        <taxon>Micrococcales</taxon>
        <taxon>Micrococcaceae</taxon>
        <taxon>Arthrobacter</taxon>
    </lineage>
</organism>